<proteinExistence type="predicted"/>
<accession>A0A382P257</accession>
<feature type="transmembrane region" description="Helical" evidence="1">
    <location>
        <begin position="32"/>
        <end position="55"/>
    </location>
</feature>
<dbReference type="AlphaFoldDB" id="A0A382P257"/>
<sequence length="71" mass="8020">MEMKNLGLIALLVGWILLTTWGLFKGILESESLIMTVSFIVIWVGLLILLATSIIQRVKESKDDPYKDVEI</sequence>
<evidence type="ECO:0000256" key="1">
    <source>
        <dbReference type="SAM" id="Phobius"/>
    </source>
</evidence>
<dbReference type="EMBL" id="UINC01103920">
    <property type="protein sequence ID" value="SVC66685.1"/>
    <property type="molecule type" value="Genomic_DNA"/>
</dbReference>
<keyword evidence="1" id="KW-1133">Transmembrane helix</keyword>
<name>A0A382P257_9ZZZZ</name>
<keyword evidence="1" id="KW-0472">Membrane</keyword>
<gene>
    <name evidence="2" type="ORF">METZ01_LOCUS319539</name>
</gene>
<reference evidence="2" key="1">
    <citation type="submission" date="2018-05" db="EMBL/GenBank/DDBJ databases">
        <authorList>
            <person name="Lanie J.A."/>
            <person name="Ng W.-L."/>
            <person name="Kazmierczak K.M."/>
            <person name="Andrzejewski T.M."/>
            <person name="Davidsen T.M."/>
            <person name="Wayne K.J."/>
            <person name="Tettelin H."/>
            <person name="Glass J.I."/>
            <person name="Rusch D."/>
            <person name="Podicherti R."/>
            <person name="Tsui H.-C.T."/>
            <person name="Winkler M.E."/>
        </authorList>
    </citation>
    <scope>NUCLEOTIDE SEQUENCE</scope>
</reference>
<protein>
    <submittedName>
        <fullName evidence="2">Uncharacterized protein</fullName>
    </submittedName>
</protein>
<keyword evidence="1" id="KW-0812">Transmembrane</keyword>
<organism evidence="2">
    <name type="scientific">marine metagenome</name>
    <dbReference type="NCBI Taxonomy" id="408172"/>
    <lineage>
        <taxon>unclassified sequences</taxon>
        <taxon>metagenomes</taxon>
        <taxon>ecological metagenomes</taxon>
    </lineage>
</organism>
<evidence type="ECO:0000313" key="2">
    <source>
        <dbReference type="EMBL" id="SVC66685.1"/>
    </source>
</evidence>